<dbReference type="Gene3D" id="3.40.50.300">
    <property type="entry name" value="P-loop containing nucleotide triphosphate hydrolases"/>
    <property type="match status" value="1"/>
</dbReference>
<keyword evidence="3" id="KW-0472">Membrane</keyword>
<dbReference type="PANTHER" id="PTHR24073">
    <property type="entry name" value="DRAB5-RELATED"/>
    <property type="match status" value="1"/>
</dbReference>
<keyword evidence="1" id="KW-0547">Nucleotide-binding</keyword>
<dbReference type="SMART" id="SM00174">
    <property type="entry name" value="RHO"/>
    <property type="match status" value="1"/>
</dbReference>
<dbReference type="InterPro" id="IPR001806">
    <property type="entry name" value="Small_GTPase"/>
</dbReference>
<protein>
    <submittedName>
        <fullName evidence="4">ADP-ribosylation factor-like protein</fullName>
    </submittedName>
</protein>
<dbReference type="RefSeq" id="WP_275090382.1">
    <property type="nucleotide sequence ID" value="NZ_CP119078.1"/>
</dbReference>
<dbReference type="CDD" id="cd00882">
    <property type="entry name" value="Ras_like_GTPase"/>
    <property type="match status" value="1"/>
</dbReference>
<sequence>MKAVFLGEQGSGKTQLINRIQGFPFQKDYFPTRFARYVPAYELEIWDLSGDEQYKNHNGFYYRHAKIVVYCVDLSEDINTGTIQRELTHLLHYSSDATILLVGTKADLCMDSEEKLQKLRQELAGGDIREAFVTSSLYDEGTTAFVDYLKKLPAELAKEQETELARLDLSLWQQAEEQLRQEISRLPYNKYLDLKNEISILKGSLEKAETLLQKEEAIQNFNKQCHQILEGKYPVIYNSLLTLSAVAAVTVIAGLIGFGIGFAAGAWTGPGAFFTGLIAAHTAATAVVAVSASLGLLTGGLTAYGFFKQSKESAAVDNFVATMSASNNA</sequence>
<dbReference type="PRINTS" id="PR00449">
    <property type="entry name" value="RASTRNSFRMNG"/>
</dbReference>
<dbReference type="EMBL" id="CP119078">
    <property type="protein sequence ID" value="WED44562.1"/>
    <property type="molecule type" value="Genomic_DNA"/>
</dbReference>
<keyword evidence="2" id="KW-0342">GTP-binding</keyword>
<evidence type="ECO:0000256" key="3">
    <source>
        <dbReference type="SAM" id="Phobius"/>
    </source>
</evidence>
<name>A0ABY8AZL4_9GAMM</name>
<dbReference type="SMART" id="SM00175">
    <property type="entry name" value="RAB"/>
    <property type="match status" value="1"/>
</dbReference>
<dbReference type="SUPFAM" id="SSF52540">
    <property type="entry name" value="P-loop containing nucleoside triphosphate hydrolases"/>
    <property type="match status" value="1"/>
</dbReference>
<dbReference type="Proteomes" id="UP001222087">
    <property type="component" value="Chromosome"/>
</dbReference>
<accession>A0ABY8AZL4</accession>
<feature type="transmembrane region" description="Helical" evidence="3">
    <location>
        <begin position="273"/>
        <end position="301"/>
    </location>
</feature>
<evidence type="ECO:0000313" key="4">
    <source>
        <dbReference type="EMBL" id="WED44562.1"/>
    </source>
</evidence>
<gene>
    <name evidence="4" type="ORF">PXX05_07180</name>
</gene>
<keyword evidence="3" id="KW-0812">Transmembrane</keyword>
<dbReference type="InterPro" id="IPR027417">
    <property type="entry name" value="P-loop_NTPase"/>
</dbReference>
<keyword evidence="5" id="KW-1185">Reference proteome</keyword>
<evidence type="ECO:0000256" key="2">
    <source>
        <dbReference type="ARBA" id="ARBA00023134"/>
    </source>
</evidence>
<organism evidence="4 5">
    <name type="scientific">Legionella cardiaca</name>
    <dbReference type="NCBI Taxonomy" id="1071983"/>
    <lineage>
        <taxon>Bacteria</taxon>
        <taxon>Pseudomonadati</taxon>
        <taxon>Pseudomonadota</taxon>
        <taxon>Gammaproteobacteria</taxon>
        <taxon>Legionellales</taxon>
        <taxon>Legionellaceae</taxon>
        <taxon>Legionella</taxon>
    </lineage>
</organism>
<feature type="transmembrane region" description="Helical" evidence="3">
    <location>
        <begin position="240"/>
        <end position="267"/>
    </location>
</feature>
<evidence type="ECO:0000256" key="1">
    <source>
        <dbReference type="ARBA" id="ARBA00022741"/>
    </source>
</evidence>
<keyword evidence="3" id="KW-1133">Transmembrane helix</keyword>
<reference evidence="4 5" key="1">
    <citation type="submission" date="2023-02" db="EMBL/GenBank/DDBJ databases">
        <title>Genome Sequence of L. cardiaca H63T.</title>
        <authorList>
            <person name="Lopez A.E."/>
            <person name="Cianciotto N.P."/>
        </authorList>
    </citation>
    <scope>NUCLEOTIDE SEQUENCE [LARGE SCALE GENOMIC DNA]</scope>
    <source>
        <strain evidence="4 5">H63</strain>
    </source>
</reference>
<evidence type="ECO:0000313" key="5">
    <source>
        <dbReference type="Proteomes" id="UP001222087"/>
    </source>
</evidence>
<dbReference type="Pfam" id="PF08477">
    <property type="entry name" value="Roc"/>
    <property type="match status" value="1"/>
</dbReference>
<proteinExistence type="predicted"/>